<keyword evidence="5" id="KW-0699">rRNA-binding</keyword>
<dbReference type="Pfam" id="PF17136">
    <property type="entry name" value="ribosomal_L24"/>
    <property type="match status" value="1"/>
</dbReference>
<keyword evidence="5" id="KW-0694">RNA-binding</keyword>
<dbReference type="InterPro" id="IPR003256">
    <property type="entry name" value="Ribosomal_uL24"/>
</dbReference>
<comment type="similarity">
    <text evidence="1 5">Belongs to the universal ribosomal protein uL24 family.</text>
</comment>
<dbReference type="InterPro" id="IPR008991">
    <property type="entry name" value="Translation_prot_SH3-like_sf"/>
</dbReference>
<dbReference type="GO" id="GO:1990904">
    <property type="term" value="C:ribonucleoprotein complex"/>
    <property type="evidence" value="ECO:0007669"/>
    <property type="project" value="UniProtKB-KW"/>
</dbReference>
<dbReference type="GO" id="GO:0003735">
    <property type="term" value="F:structural constituent of ribosome"/>
    <property type="evidence" value="ECO:0007669"/>
    <property type="project" value="InterPro"/>
</dbReference>
<dbReference type="SMART" id="SM00739">
    <property type="entry name" value="KOW"/>
    <property type="match status" value="1"/>
</dbReference>
<evidence type="ECO:0000313" key="7">
    <source>
        <dbReference type="EMBL" id="OGY66708.1"/>
    </source>
</evidence>
<comment type="function">
    <text evidence="5">One of two assembly initiator proteins, it binds directly to the 5'-end of the 23S rRNA, where it nucleates assembly of the 50S subunit.</text>
</comment>
<dbReference type="CDD" id="cd06089">
    <property type="entry name" value="KOW_RPL26"/>
    <property type="match status" value="1"/>
</dbReference>
<evidence type="ECO:0000313" key="8">
    <source>
        <dbReference type="Proteomes" id="UP000177690"/>
    </source>
</evidence>
<comment type="function">
    <text evidence="5">One of the proteins that surrounds the polypeptide exit tunnel on the outside of the subunit.</text>
</comment>
<evidence type="ECO:0000256" key="4">
    <source>
        <dbReference type="ARBA" id="ARBA00035206"/>
    </source>
</evidence>
<dbReference type="InterPro" id="IPR014722">
    <property type="entry name" value="Rib_uL2_dom2"/>
</dbReference>
<evidence type="ECO:0000256" key="3">
    <source>
        <dbReference type="ARBA" id="ARBA00023274"/>
    </source>
</evidence>
<evidence type="ECO:0000256" key="1">
    <source>
        <dbReference type="ARBA" id="ARBA00010618"/>
    </source>
</evidence>
<dbReference type="HAMAP" id="MF_01326_B">
    <property type="entry name" value="Ribosomal_uL24_B"/>
    <property type="match status" value="1"/>
</dbReference>
<dbReference type="InterPro" id="IPR005824">
    <property type="entry name" value="KOW"/>
</dbReference>
<comment type="caution">
    <text evidence="7">The sequence shown here is derived from an EMBL/GenBank/DDBJ whole genome shotgun (WGS) entry which is preliminary data.</text>
</comment>
<dbReference type="Proteomes" id="UP000177690">
    <property type="component" value="Unassembled WGS sequence"/>
</dbReference>
<keyword evidence="3 5" id="KW-0687">Ribonucleoprotein</keyword>
<gene>
    <name evidence="5" type="primary">rplX</name>
    <name evidence="7" type="ORF">A3I24_03465</name>
</gene>
<keyword evidence="2 5" id="KW-0689">Ribosomal protein</keyword>
<evidence type="ECO:0000256" key="2">
    <source>
        <dbReference type="ARBA" id="ARBA00022980"/>
    </source>
</evidence>
<dbReference type="Pfam" id="PF00467">
    <property type="entry name" value="KOW"/>
    <property type="match status" value="1"/>
</dbReference>
<reference evidence="7 8" key="1">
    <citation type="journal article" date="2016" name="Nat. Commun.">
        <title>Thousands of microbial genomes shed light on interconnected biogeochemical processes in an aquifer system.</title>
        <authorList>
            <person name="Anantharaman K."/>
            <person name="Brown C.T."/>
            <person name="Hug L.A."/>
            <person name="Sharon I."/>
            <person name="Castelle C.J."/>
            <person name="Probst A.J."/>
            <person name="Thomas B.C."/>
            <person name="Singh A."/>
            <person name="Wilkins M.J."/>
            <person name="Karaoz U."/>
            <person name="Brodie E.L."/>
            <person name="Williams K.H."/>
            <person name="Hubbard S.S."/>
            <person name="Banfield J.F."/>
        </authorList>
    </citation>
    <scope>NUCLEOTIDE SEQUENCE [LARGE SCALE GENOMIC DNA]</scope>
</reference>
<feature type="domain" description="KOW" evidence="6">
    <location>
        <begin position="2"/>
        <end position="29"/>
    </location>
</feature>
<protein>
    <recommendedName>
        <fullName evidence="4 5">Large ribosomal subunit protein uL24</fullName>
    </recommendedName>
</protein>
<comment type="subunit">
    <text evidence="5">Part of the 50S ribosomal subunit.</text>
</comment>
<dbReference type="NCBIfam" id="TIGR01079">
    <property type="entry name" value="rplX_bact"/>
    <property type="match status" value="1"/>
</dbReference>
<dbReference type="InterPro" id="IPR041988">
    <property type="entry name" value="Ribosomal_uL24_KOW"/>
</dbReference>
<dbReference type="GO" id="GO:0006412">
    <property type="term" value="P:translation"/>
    <property type="evidence" value="ECO:0007669"/>
    <property type="project" value="UniProtKB-UniRule"/>
</dbReference>
<dbReference type="SUPFAM" id="SSF50104">
    <property type="entry name" value="Translation proteins SH3-like domain"/>
    <property type="match status" value="1"/>
</dbReference>
<proteinExistence type="inferred from homology"/>
<dbReference type="GO" id="GO:0019843">
    <property type="term" value="F:rRNA binding"/>
    <property type="evidence" value="ECO:0007669"/>
    <property type="project" value="UniProtKB-UniRule"/>
</dbReference>
<dbReference type="Gene3D" id="2.30.30.30">
    <property type="match status" value="1"/>
</dbReference>
<organism evidence="7 8">
    <name type="scientific">Candidatus Harrisonbacteria bacterium RIFCSPLOWO2_02_FULL_41_13b</name>
    <dbReference type="NCBI Taxonomy" id="1798409"/>
    <lineage>
        <taxon>Bacteria</taxon>
        <taxon>Candidatus Harrisoniibacteriota</taxon>
    </lineage>
</organism>
<accession>A0A1G1ZPU7</accession>
<dbReference type="PANTHER" id="PTHR12903">
    <property type="entry name" value="MITOCHONDRIAL RIBOSOMAL PROTEIN L24"/>
    <property type="match status" value="1"/>
</dbReference>
<evidence type="ECO:0000259" key="6">
    <source>
        <dbReference type="SMART" id="SM00739"/>
    </source>
</evidence>
<name>A0A1G1ZPU7_9BACT</name>
<dbReference type="STRING" id="1798409.A3I24_03465"/>
<sequence length="105" mass="12056">MKLHKGDTVKIMIGKDRDKTGKITNVSPAANMIVIDGLNVFKKHQRPKKQGEKGEMINVSRPMNASRVRFLCPNCKKPTRLGYRLEGEKENQKKNRYCKKCQNLV</sequence>
<evidence type="ECO:0000256" key="5">
    <source>
        <dbReference type="HAMAP-Rule" id="MF_01326"/>
    </source>
</evidence>
<dbReference type="EMBL" id="MHJL01000037">
    <property type="protein sequence ID" value="OGY66708.1"/>
    <property type="molecule type" value="Genomic_DNA"/>
</dbReference>
<dbReference type="AlphaFoldDB" id="A0A1G1ZPU7"/>
<dbReference type="GO" id="GO:0005840">
    <property type="term" value="C:ribosome"/>
    <property type="evidence" value="ECO:0007669"/>
    <property type="project" value="UniProtKB-KW"/>
</dbReference>
<dbReference type="InterPro" id="IPR057264">
    <property type="entry name" value="Ribosomal_uL24_C"/>
</dbReference>